<evidence type="ECO:0000256" key="1">
    <source>
        <dbReference type="ARBA" id="ARBA00010931"/>
    </source>
</evidence>
<evidence type="ECO:0000256" key="4">
    <source>
        <dbReference type="ARBA" id="ARBA00022448"/>
    </source>
</evidence>
<dbReference type="InterPro" id="IPR042523">
    <property type="entry name" value="Atg7_N_2"/>
</dbReference>
<comment type="similarity">
    <text evidence="1">Belongs to the ATG7 family.</text>
</comment>
<evidence type="ECO:0000256" key="9">
    <source>
        <dbReference type="ARBA" id="ARBA00032823"/>
    </source>
</evidence>
<feature type="compositionally biased region" description="Low complexity" evidence="10">
    <location>
        <begin position="220"/>
        <end position="231"/>
    </location>
</feature>
<dbReference type="GO" id="GO:0015031">
    <property type="term" value="P:protein transport"/>
    <property type="evidence" value="ECO:0007669"/>
    <property type="project" value="UniProtKB-KW"/>
</dbReference>
<dbReference type="SUPFAM" id="SSF69572">
    <property type="entry name" value="Activating enzymes of the ubiquitin-like proteins"/>
    <property type="match status" value="1"/>
</dbReference>
<dbReference type="GO" id="GO:0006995">
    <property type="term" value="P:cellular response to nitrogen starvation"/>
    <property type="evidence" value="ECO:0007669"/>
    <property type="project" value="TreeGrafter"/>
</dbReference>
<dbReference type="InterPro" id="IPR045886">
    <property type="entry name" value="ThiF/MoeB/HesA"/>
</dbReference>
<feature type="region of interest" description="Disordered" evidence="10">
    <location>
        <begin position="379"/>
        <end position="405"/>
    </location>
</feature>
<dbReference type="GO" id="GO:0000422">
    <property type="term" value="P:autophagy of mitochondrion"/>
    <property type="evidence" value="ECO:0007669"/>
    <property type="project" value="TreeGrafter"/>
</dbReference>
<dbReference type="Pfam" id="PF16420">
    <property type="entry name" value="ATG7_N"/>
    <property type="match status" value="1"/>
</dbReference>
<dbReference type="GO" id="GO:0019778">
    <property type="term" value="F:Atg12 activating enzyme activity"/>
    <property type="evidence" value="ECO:0007669"/>
    <property type="project" value="TreeGrafter"/>
</dbReference>
<dbReference type="GO" id="GO:0019779">
    <property type="term" value="F:Atg8 activating enzyme activity"/>
    <property type="evidence" value="ECO:0007669"/>
    <property type="project" value="TreeGrafter"/>
</dbReference>
<evidence type="ECO:0000256" key="8">
    <source>
        <dbReference type="ARBA" id="ARBA00030242"/>
    </source>
</evidence>
<evidence type="ECO:0000256" key="2">
    <source>
        <dbReference type="ARBA" id="ARBA00017647"/>
    </source>
</evidence>
<feature type="region of interest" description="Disordered" evidence="10">
    <location>
        <begin position="791"/>
        <end position="852"/>
    </location>
</feature>
<dbReference type="AlphaFoldDB" id="A0A836BE22"/>
<feature type="domain" description="Ubiquitin-like modifier-activating enzyme Atg7 N-terminal" evidence="12">
    <location>
        <begin position="7"/>
        <end position="423"/>
    </location>
</feature>
<dbReference type="Pfam" id="PF00899">
    <property type="entry name" value="ThiF"/>
    <property type="match status" value="1"/>
</dbReference>
<dbReference type="OrthoDB" id="338614at2759"/>
<evidence type="ECO:0000259" key="12">
    <source>
        <dbReference type="Pfam" id="PF16420"/>
    </source>
</evidence>
<dbReference type="InterPro" id="IPR000594">
    <property type="entry name" value="ThiF_NAD_FAD-bd"/>
</dbReference>
<dbReference type="GO" id="GO:0000045">
    <property type="term" value="P:autophagosome assembly"/>
    <property type="evidence" value="ECO:0007669"/>
    <property type="project" value="TreeGrafter"/>
</dbReference>
<evidence type="ECO:0000313" key="14">
    <source>
        <dbReference type="Proteomes" id="UP000613740"/>
    </source>
</evidence>
<evidence type="ECO:0000256" key="7">
    <source>
        <dbReference type="ARBA" id="ARBA00029897"/>
    </source>
</evidence>
<dbReference type="FunFam" id="3.40.140.70:FF:000001">
    <property type="entry name" value="Ubiquitin-like modifier-activating enzyme atg7"/>
    <property type="match status" value="1"/>
</dbReference>
<evidence type="ECO:0000256" key="5">
    <source>
        <dbReference type="ARBA" id="ARBA00022927"/>
    </source>
</evidence>
<dbReference type="InterPro" id="IPR035985">
    <property type="entry name" value="Ubiquitin-activating_enz"/>
</dbReference>
<organism evidence="13 14">
    <name type="scientific">Chlamydomonas schloesseri</name>
    <dbReference type="NCBI Taxonomy" id="2026947"/>
    <lineage>
        <taxon>Eukaryota</taxon>
        <taxon>Viridiplantae</taxon>
        <taxon>Chlorophyta</taxon>
        <taxon>core chlorophytes</taxon>
        <taxon>Chlorophyceae</taxon>
        <taxon>CS clade</taxon>
        <taxon>Chlamydomonadales</taxon>
        <taxon>Chlamydomonadaceae</taxon>
        <taxon>Chlamydomonas</taxon>
    </lineage>
</organism>
<dbReference type="GO" id="GO:0000407">
    <property type="term" value="C:phagophore assembly site"/>
    <property type="evidence" value="ECO:0007669"/>
    <property type="project" value="TreeGrafter"/>
</dbReference>
<feature type="region of interest" description="Disordered" evidence="10">
    <location>
        <begin position="280"/>
        <end position="310"/>
    </location>
</feature>
<evidence type="ECO:0000313" key="13">
    <source>
        <dbReference type="EMBL" id="KAG2455180.1"/>
    </source>
</evidence>
<dbReference type="PANTHER" id="PTHR10953:SF3">
    <property type="entry name" value="UBIQUITIN-LIKE MODIFIER-ACTIVATING ENZYME ATG7"/>
    <property type="match status" value="1"/>
</dbReference>
<gene>
    <name evidence="13" type="ORF">HYH02_000996</name>
</gene>
<dbReference type="Proteomes" id="UP000613740">
    <property type="component" value="Unassembled WGS sequence"/>
</dbReference>
<feature type="compositionally biased region" description="Acidic residues" evidence="10">
    <location>
        <begin position="796"/>
        <end position="809"/>
    </location>
</feature>
<evidence type="ECO:0000259" key="11">
    <source>
        <dbReference type="Pfam" id="PF00899"/>
    </source>
</evidence>
<dbReference type="Gene3D" id="3.40.50.720">
    <property type="entry name" value="NAD(P)-binding Rossmann-like Domain"/>
    <property type="match status" value="1"/>
</dbReference>
<feature type="compositionally biased region" description="Low complexity" evidence="10">
    <location>
        <begin position="379"/>
        <end position="391"/>
    </location>
</feature>
<keyword evidence="5" id="KW-0653">Protein transport</keyword>
<dbReference type="GO" id="GO:0032446">
    <property type="term" value="P:protein modification by small protein conjugation"/>
    <property type="evidence" value="ECO:0007669"/>
    <property type="project" value="TreeGrafter"/>
</dbReference>
<name>A0A836BE22_9CHLO</name>
<comment type="caution">
    <text evidence="13">The sequence shown here is derived from an EMBL/GenBank/DDBJ whole genome shotgun (WGS) entry which is preliminary data.</text>
</comment>
<evidence type="ECO:0000256" key="3">
    <source>
        <dbReference type="ARBA" id="ARBA00018730"/>
    </source>
</evidence>
<dbReference type="InterPro" id="IPR032197">
    <property type="entry name" value="Atg7_N"/>
</dbReference>
<feature type="compositionally biased region" description="Basic and acidic residues" evidence="10">
    <location>
        <begin position="810"/>
        <end position="838"/>
    </location>
</feature>
<dbReference type="FunFam" id="3.40.50.720:FF:000243">
    <property type="entry name" value="Ubiquitin-like modifier-activating enzyme ATG7"/>
    <property type="match status" value="1"/>
</dbReference>
<feature type="compositionally biased region" description="Acidic residues" evidence="10">
    <location>
        <begin position="839"/>
        <end position="852"/>
    </location>
</feature>
<feature type="domain" description="THIF-type NAD/FAD binding fold" evidence="11">
    <location>
        <begin position="440"/>
        <end position="702"/>
    </location>
</feature>
<reference evidence="13" key="1">
    <citation type="journal article" date="2020" name="bioRxiv">
        <title>Comparative genomics of Chlamydomonas.</title>
        <authorList>
            <person name="Craig R.J."/>
            <person name="Hasan A.R."/>
            <person name="Ness R.W."/>
            <person name="Keightley P.D."/>
        </authorList>
    </citation>
    <scope>NUCLEOTIDE SEQUENCE</scope>
    <source>
        <strain evidence="13">CCAP 11/173</strain>
    </source>
</reference>
<dbReference type="Gene3D" id="3.40.140.100">
    <property type="entry name" value="Ubiquitin-like modifier-activating enzyme ATG7 C-terminal domain"/>
    <property type="match status" value="1"/>
</dbReference>
<keyword evidence="6" id="KW-0072">Autophagy</keyword>
<keyword evidence="4" id="KW-0813">Transport</keyword>
<keyword evidence="14" id="KW-1185">Reference proteome</keyword>
<dbReference type="GO" id="GO:0034727">
    <property type="term" value="P:piecemeal microautophagy of the nucleus"/>
    <property type="evidence" value="ECO:0007669"/>
    <property type="project" value="TreeGrafter"/>
</dbReference>
<dbReference type="Gene3D" id="3.40.140.70">
    <property type="entry name" value="Ubiquitin-like modifier-activating enzyme ATG7 N-terminal domain"/>
    <property type="match status" value="1"/>
</dbReference>
<feature type="region of interest" description="Disordered" evidence="10">
    <location>
        <begin position="205"/>
        <end position="231"/>
    </location>
</feature>
<dbReference type="PANTHER" id="PTHR10953">
    <property type="entry name" value="UBIQUITIN-ACTIVATING ENZYME E1"/>
    <property type="match status" value="1"/>
</dbReference>
<dbReference type="InterPro" id="IPR042522">
    <property type="entry name" value="Atg7_N_1"/>
</dbReference>
<proteinExistence type="inferred from homology"/>
<evidence type="ECO:0000256" key="10">
    <source>
        <dbReference type="SAM" id="MobiDB-lite"/>
    </source>
</evidence>
<dbReference type="EMBL" id="JAEHOD010000001">
    <property type="protein sequence ID" value="KAG2455180.1"/>
    <property type="molecule type" value="Genomic_DNA"/>
</dbReference>
<evidence type="ECO:0000256" key="6">
    <source>
        <dbReference type="ARBA" id="ARBA00023006"/>
    </source>
</evidence>
<protein>
    <recommendedName>
        <fullName evidence="2">Ubiquitin-like modifier-activating enzyme ATG7</fullName>
    </recommendedName>
    <alternativeName>
        <fullName evidence="7 9">ATG12-activating enzyme E1 ATG7</fullName>
    </alternativeName>
    <alternativeName>
        <fullName evidence="8">Autophagy-related protein 7</fullName>
    </alternativeName>
    <alternativeName>
        <fullName evidence="3">Ubiquitin-like modifier-activating enzyme atg7</fullName>
    </alternativeName>
</protein>
<sequence length="852" mass="88793">MASSEVVRFAQLQSVLDVSFLAELTDLKLNVLKLSEEPVEVVGYFSPNRYESVPARLTLDVSSLRPAACSRLDCHAAPGRLLLYNTIEGFRGADKPALMRQVAAEIWADICSGAAEAEPWRLCRFLLLLHGDLKHYKFNYWFAFPALKPPSPFTTPEAPPARLGDALPPAAVEAVTEACRLWRYPPATEAAAAAAAAATAAAEAGPAAPAGQGEDQEDVAAAPSSSTAAPNPVIAATPAEVLARTPAPFWLLASPHADFSADVTAHPLSDWAALAAEAEAGAGAGAGAEEPPAEEQPPAQPQGPGGSQRRRHVLVAMSDASNLPDCPAWQLRNVLLLAAVRWRVPELRVLCLRENSRGGGRLDARRSLLLRAALPAFPSSTTTTAASSSSSTPPPHPCPPDAVGWEPDAAGALRPRFLDLGPHLRPEAQAEQAVDLNLRLMRWRAAPQLDVGALAATKCLLLGAGTLGCAVARTLQAWGVRHITLVDSGRVAFSNPVRQSLFNFEDCLAGGRPKAQAAAEALQRIFPSAVTRAVELSIPMPGHPPAGAAQEAAMREAAAQLDALVAAHDALFLLTDTRESRWLPALLAAAHGKLAITAAVGFDSFLVMRHGAPPGEANAPAAGATAATAGGAAAGSSTAAAAGGGGGGRRLGCYFCNDVVAPANSTRDRSLDQQCTVARPGLAPVAGALATELLAAVVQQREGVCAPPPSVQQREGTAPPLGSAPHMIRGQLASFSQVVMEGWAFGQCTACSAAVVDAYRRRGWGLVAEALASPASLEALTGLAELHAAAAAAMMDDVEEEEDEEEEEEGKGKGRREEKGEGAKEEEVKVVKEAKGEEGGQEDEEDDDWTAL</sequence>
<accession>A0A836BE22</accession>